<evidence type="ECO:0000256" key="1">
    <source>
        <dbReference type="ARBA" id="ARBA00004651"/>
    </source>
</evidence>
<dbReference type="GO" id="GO:0009103">
    <property type="term" value="P:lipopolysaccharide biosynthetic process"/>
    <property type="evidence" value="ECO:0007669"/>
    <property type="project" value="UniProtKB-ARBA"/>
</dbReference>
<dbReference type="GO" id="GO:0006493">
    <property type="term" value="P:protein O-linked glycosylation"/>
    <property type="evidence" value="ECO:0007669"/>
    <property type="project" value="InterPro"/>
</dbReference>
<keyword evidence="7 8" id="KW-0472">Membrane</keyword>
<dbReference type="AlphaFoldDB" id="A0A0A2GXJ7"/>
<evidence type="ECO:0000256" key="8">
    <source>
        <dbReference type="SAM" id="Phobius"/>
    </source>
</evidence>
<evidence type="ECO:0000313" key="11">
    <source>
        <dbReference type="Proteomes" id="UP000030140"/>
    </source>
</evidence>
<name>A0A0A2GXJ7_9FLAO</name>
<protein>
    <recommendedName>
        <fullName evidence="9">ArnT-like N-terminal domain-containing protein</fullName>
    </recommendedName>
</protein>
<dbReference type="KEGG" id="ddo:I597_1023"/>
<keyword evidence="6 8" id="KW-1133">Transmembrane helix</keyword>
<dbReference type="RefSeq" id="WP_035327117.1">
    <property type="nucleotide sequence ID" value="NZ_CP015125.1"/>
</dbReference>
<dbReference type="PANTHER" id="PTHR33908:SF3">
    <property type="entry name" value="UNDECAPRENYL PHOSPHATE-ALPHA-4-AMINO-4-DEOXY-L-ARABINOSE ARABINOSYL TRANSFERASE"/>
    <property type="match status" value="1"/>
</dbReference>
<feature type="transmembrane region" description="Helical" evidence="8">
    <location>
        <begin position="165"/>
        <end position="181"/>
    </location>
</feature>
<feature type="transmembrane region" description="Helical" evidence="8">
    <location>
        <begin position="379"/>
        <end position="405"/>
    </location>
</feature>
<feature type="transmembrane region" description="Helical" evidence="8">
    <location>
        <begin position="211"/>
        <end position="231"/>
    </location>
</feature>
<dbReference type="EMBL" id="JSAQ01000001">
    <property type="protein sequence ID" value="KGO07263.1"/>
    <property type="molecule type" value="Genomic_DNA"/>
</dbReference>
<feature type="transmembrane region" description="Helical" evidence="8">
    <location>
        <begin position="412"/>
        <end position="428"/>
    </location>
</feature>
<feature type="transmembrane region" description="Helical" evidence="8">
    <location>
        <begin position="84"/>
        <end position="104"/>
    </location>
</feature>
<accession>A0A0A2GXJ7</accession>
<dbReference type="Proteomes" id="UP000030140">
    <property type="component" value="Unassembled WGS sequence"/>
</dbReference>
<dbReference type="Pfam" id="PF02366">
    <property type="entry name" value="PMT"/>
    <property type="match status" value="1"/>
</dbReference>
<dbReference type="PANTHER" id="PTHR33908">
    <property type="entry name" value="MANNOSYLTRANSFERASE YKCB-RELATED"/>
    <property type="match status" value="1"/>
</dbReference>
<dbReference type="GO" id="GO:0005886">
    <property type="term" value="C:plasma membrane"/>
    <property type="evidence" value="ECO:0007669"/>
    <property type="project" value="UniProtKB-SubCell"/>
</dbReference>
<evidence type="ECO:0000256" key="7">
    <source>
        <dbReference type="ARBA" id="ARBA00023136"/>
    </source>
</evidence>
<proteinExistence type="predicted"/>
<evidence type="ECO:0000256" key="2">
    <source>
        <dbReference type="ARBA" id="ARBA00022475"/>
    </source>
</evidence>
<gene>
    <name evidence="10" type="ORF">NV36_10745</name>
</gene>
<feature type="transmembrane region" description="Helical" evidence="8">
    <location>
        <begin position="116"/>
        <end position="133"/>
    </location>
</feature>
<evidence type="ECO:0000256" key="6">
    <source>
        <dbReference type="ARBA" id="ARBA00022989"/>
    </source>
</evidence>
<dbReference type="PATRIC" id="fig|1300343.5.peg.1035"/>
<keyword evidence="3" id="KW-0328">Glycosyltransferase</keyword>
<feature type="transmembrane region" description="Helical" evidence="8">
    <location>
        <begin position="319"/>
        <end position="339"/>
    </location>
</feature>
<evidence type="ECO:0000256" key="3">
    <source>
        <dbReference type="ARBA" id="ARBA00022676"/>
    </source>
</evidence>
<reference evidence="10 11" key="1">
    <citation type="submission" date="2014-10" db="EMBL/GenBank/DDBJ databases">
        <title>Draft genome sequence of the proteorhodopsin-containing marine bacterium Dokdonia donghaensis.</title>
        <authorList>
            <person name="Gomez-Consarnau L."/>
            <person name="Gonzalez J.M."/>
            <person name="Riedel T."/>
            <person name="Jaenicke S."/>
            <person name="Wagner-Doebler I."/>
            <person name="Fuhrman J.A."/>
        </authorList>
    </citation>
    <scope>NUCLEOTIDE SEQUENCE [LARGE SCALE GENOMIC DNA]</scope>
    <source>
        <strain evidence="10 11">DSW-1</strain>
    </source>
</reference>
<feature type="transmembrane region" description="Helical" evidence="8">
    <location>
        <begin position="260"/>
        <end position="283"/>
    </location>
</feature>
<keyword evidence="11" id="KW-1185">Reference proteome</keyword>
<organism evidence="10 11">
    <name type="scientific">Dokdonia donghaensis DSW-1</name>
    <dbReference type="NCBI Taxonomy" id="1300343"/>
    <lineage>
        <taxon>Bacteria</taxon>
        <taxon>Pseudomonadati</taxon>
        <taxon>Bacteroidota</taxon>
        <taxon>Flavobacteriia</taxon>
        <taxon>Flavobacteriales</taxon>
        <taxon>Flavobacteriaceae</taxon>
        <taxon>Dokdonia</taxon>
    </lineage>
</organism>
<evidence type="ECO:0000256" key="4">
    <source>
        <dbReference type="ARBA" id="ARBA00022679"/>
    </source>
</evidence>
<feature type="transmembrane region" description="Helical" evidence="8">
    <location>
        <begin position="351"/>
        <end position="373"/>
    </location>
</feature>
<keyword evidence="4" id="KW-0808">Transferase</keyword>
<dbReference type="GO" id="GO:0010041">
    <property type="term" value="P:response to iron(III) ion"/>
    <property type="evidence" value="ECO:0007669"/>
    <property type="project" value="TreeGrafter"/>
</dbReference>
<dbReference type="InterPro" id="IPR003342">
    <property type="entry name" value="ArnT-like_N"/>
</dbReference>
<comment type="subcellular location">
    <subcellularLocation>
        <location evidence="1">Cell membrane</location>
        <topology evidence="1">Multi-pass membrane protein</topology>
    </subcellularLocation>
</comment>
<dbReference type="GO" id="GO:0016763">
    <property type="term" value="F:pentosyltransferase activity"/>
    <property type="evidence" value="ECO:0007669"/>
    <property type="project" value="TreeGrafter"/>
</dbReference>
<evidence type="ECO:0000259" key="9">
    <source>
        <dbReference type="Pfam" id="PF02366"/>
    </source>
</evidence>
<keyword evidence="5 8" id="KW-0812">Transmembrane</keyword>
<feature type="transmembrane region" description="Helical" evidence="8">
    <location>
        <begin position="295"/>
        <end position="313"/>
    </location>
</feature>
<dbReference type="GO" id="GO:0000030">
    <property type="term" value="F:mannosyltransferase activity"/>
    <property type="evidence" value="ECO:0007669"/>
    <property type="project" value="InterPro"/>
</dbReference>
<evidence type="ECO:0000256" key="5">
    <source>
        <dbReference type="ARBA" id="ARBA00022692"/>
    </source>
</evidence>
<comment type="caution">
    <text evidence="10">The sequence shown here is derived from an EMBL/GenBank/DDBJ whole genome shotgun (WGS) entry which is preliminary data.</text>
</comment>
<evidence type="ECO:0000313" key="10">
    <source>
        <dbReference type="EMBL" id="KGO07263.1"/>
    </source>
</evidence>
<feature type="domain" description="ArnT-like N-terminal" evidence="9">
    <location>
        <begin position="62"/>
        <end position="234"/>
    </location>
</feature>
<sequence>MIEQLEKRPVLVITFVVLGMLLPFLDALEVTIMEARNFISAREMLTDNNWLLTTMNGEPRYEKPPLPTWLTALSGYVFGIKSVWAMRLPAVLMVVLLGSVVITLSRKLTLSPRHSLLNGLISVTSLYVVLIIFEAPWDIYAHAFMLSGIYCLFSNLRSPSGESNTLKWVIAALCIGASILSKGPVSLYALFLPFVIAYLIEYRRETSRKKWLPFIITICMGLVIGFSWYIYVRSADPVTFARIAERETGNWTSYNVRPFYYYWSFFVQSGLWTIPAFISLLYPYLKTRVLHRKEYTFTLLWTLLAVVLLSVIPEKKSRYLMPVLIPLAFTIGFYIHYLVRSFSKLTDRRETLPVYFNIGLIGTLIILGGLALLTLGWRLAYLSVLDILPSVFVVLAGVCVIYFLVKKELYKSLLSFVIALVLLVNVGFNERSQFKKYAHQSVKSSSLDKRVETSFKAFENLPVLPVYGLNGATPEMVWAAGQKIPRLCKDDELVMPGEDSFYTLVFFEDDWLVSETFPDMQHKFMFTLELNTAGQPSRNYTDRKVASVYLVEQ</sequence>
<dbReference type="InterPro" id="IPR050297">
    <property type="entry name" value="LipidA_mod_glycosyltrf_83"/>
</dbReference>
<keyword evidence="2" id="KW-1003">Cell membrane</keyword>